<feature type="region of interest" description="Disordered" evidence="1">
    <location>
        <begin position="1"/>
        <end position="116"/>
    </location>
</feature>
<comment type="caution">
    <text evidence="2">The sequence shown here is derived from an EMBL/GenBank/DDBJ whole genome shotgun (WGS) entry which is preliminary data.</text>
</comment>
<proteinExistence type="predicted"/>
<reference evidence="2" key="1">
    <citation type="journal article" date="2014" name="Int. J. Syst. Evol. Microbiol.">
        <title>Complete genome sequence of Corynebacterium casei LMG S-19264T (=DSM 44701T), isolated from a smear-ripened cheese.</title>
        <authorList>
            <consortium name="US DOE Joint Genome Institute (JGI-PGF)"/>
            <person name="Walter F."/>
            <person name="Albersmeier A."/>
            <person name="Kalinowski J."/>
            <person name="Ruckert C."/>
        </authorList>
    </citation>
    <scope>NUCLEOTIDE SEQUENCE</scope>
    <source>
        <strain evidence="2">JCM 4386</strain>
    </source>
</reference>
<dbReference type="Proteomes" id="UP000606194">
    <property type="component" value="Unassembled WGS sequence"/>
</dbReference>
<accession>A0A918L490</accession>
<protein>
    <submittedName>
        <fullName evidence="2">Uncharacterized protein</fullName>
    </submittedName>
</protein>
<dbReference type="EMBL" id="BMTL01000012">
    <property type="protein sequence ID" value="GGR92073.1"/>
    <property type="molecule type" value="Genomic_DNA"/>
</dbReference>
<name>A0A918L490_9ACTN</name>
<keyword evidence="3" id="KW-1185">Reference proteome</keyword>
<reference evidence="2" key="2">
    <citation type="submission" date="2020-09" db="EMBL/GenBank/DDBJ databases">
        <authorList>
            <person name="Sun Q."/>
            <person name="Ohkuma M."/>
        </authorList>
    </citation>
    <scope>NUCLEOTIDE SEQUENCE</scope>
    <source>
        <strain evidence="2">JCM 4386</strain>
    </source>
</reference>
<dbReference type="AlphaFoldDB" id="A0A918L490"/>
<gene>
    <name evidence="2" type="ORF">GCM10010269_34050</name>
</gene>
<evidence type="ECO:0000313" key="2">
    <source>
        <dbReference type="EMBL" id="GGR92073.1"/>
    </source>
</evidence>
<evidence type="ECO:0000256" key="1">
    <source>
        <dbReference type="SAM" id="MobiDB-lite"/>
    </source>
</evidence>
<organism evidence="2 3">
    <name type="scientific">Streptomyces humidus</name>
    <dbReference type="NCBI Taxonomy" id="52259"/>
    <lineage>
        <taxon>Bacteria</taxon>
        <taxon>Bacillati</taxon>
        <taxon>Actinomycetota</taxon>
        <taxon>Actinomycetes</taxon>
        <taxon>Kitasatosporales</taxon>
        <taxon>Streptomycetaceae</taxon>
        <taxon>Streptomyces</taxon>
    </lineage>
</organism>
<evidence type="ECO:0000313" key="3">
    <source>
        <dbReference type="Proteomes" id="UP000606194"/>
    </source>
</evidence>
<sequence length="116" mass="12574">MFPPPGSRGGGRRRTPMPHVGHPGTRRESSPGCYRGPQIHPGRCDTHSFKGTGDPPQPPPPNSQRRNHPTHPELRKQALPETPSWDGETPSSPLGRPPARTESAATGLTVVIRTTR</sequence>